<sequence>MQIRNIILTIFTSTLLGADAVQFSPDALDGIYAVITDANGIDQLQLIEDMGPVGPGILSKRESLGCLGRSMVPEETDIATSVKIGSSYAFMCDYKGGQLCYASEDAQANERLTANCGRYKAGWYHDNQKTYGYDYSWDGWVRVCENM</sequence>
<evidence type="ECO:0000313" key="3">
    <source>
        <dbReference type="Proteomes" id="UP001301769"/>
    </source>
</evidence>
<gene>
    <name evidence="2" type="ORF">QBC37DRAFT_466823</name>
</gene>
<comment type="caution">
    <text evidence="2">The sequence shown here is derived from an EMBL/GenBank/DDBJ whole genome shotgun (WGS) entry which is preliminary data.</text>
</comment>
<reference evidence="2" key="2">
    <citation type="submission" date="2023-05" db="EMBL/GenBank/DDBJ databases">
        <authorList>
            <consortium name="Lawrence Berkeley National Laboratory"/>
            <person name="Steindorff A."/>
            <person name="Hensen N."/>
            <person name="Bonometti L."/>
            <person name="Westerberg I."/>
            <person name="Brannstrom I.O."/>
            <person name="Guillou S."/>
            <person name="Cros-Aarteil S."/>
            <person name="Calhoun S."/>
            <person name="Haridas S."/>
            <person name="Kuo A."/>
            <person name="Mondo S."/>
            <person name="Pangilinan J."/>
            <person name="Riley R."/>
            <person name="Labutti K."/>
            <person name="Andreopoulos B."/>
            <person name="Lipzen A."/>
            <person name="Chen C."/>
            <person name="Yanf M."/>
            <person name="Daum C."/>
            <person name="Ng V."/>
            <person name="Clum A."/>
            <person name="Ohm R."/>
            <person name="Martin F."/>
            <person name="Silar P."/>
            <person name="Natvig D."/>
            <person name="Lalanne C."/>
            <person name="Gautier V."/>
            <person name="Ament-Velasquez S.L."/>
            <person name="Kruys A."/>
            <person name="Hutchinson M.I."/>
            <person name="Powell A.J."/>
            <person name="Barry K."/>
            <person name="Miller A.N."/>
            <person name="Grigoriev I.V."/>
            <person name="Debuchy R."/>
            <person name="Gladieux P."/>
            <person name="Thoren M.H."/>
            <person name="Johannesson H."/>
        </authorList>
    </citation>
    <scope>NUCLEOTIDE SEQUENCE</scope>
    <source>
        <strain evidence="2">PSN293</strain>
    </source>
</reference>
<proteinExistence type="predicted"/>
<organism evidence="2 3">
    <name type="scientific">Rhypophila decipiens</name>
    <dbReference type="NCBI Taxonomy" id="261697"/>
    <lineage>
        <taxon>Eukaryota</taxon>
        <taxon>Fungi</taxon>
        <taxon>Dikarya</taxon>
        <taxon>Ascomycota</taxon>
        <taxon>Pezizomycotina</taxon>
        <taxon>Sordariomycetes</taxon>
        <taxon>Sordariomycetidae</taxon>
        <taxon>Sordariales</taxon>
        <taxon>Naviculisporaceae</taxon>
        <taxon>Rhypophila</taxon>
    </lineage>
</organism>
<feature type="chain" id="PRO_5042913896" evidence="1">
    <location>
        <begin position="21"/>
        <end position="147"/>
    </location>
</feature>
<keyword evidence="3" id="KW-1185">Reference proteome</keyword>
<name>A0AAN6Y5V5_9PEZI</name>
<evidence type="ECO:0000313" key="2">
    <source>
        <dbReference type="EMBL" id="KAK4211850.1"/>
    </source>
</evidence>
<feature type="signal peptide" evidence="1">
    <location>
        <begin position="1"/>
        <end position="20"/>
    </location>
</feature>
<dbReference type="Proteomes" id="UP001301769">
    <property type="component" value="Unassembled WGS sequence"/>
</dbReference>
<accession>A0AAN6Y5V5</accession>
<protein>
    <submittedName>
        <fullName evidence="2">Uncharacterized protein</fullName>
    </submittedName>
</protein>
<dbReference type="AlphaFoldDB" id="A0AAN6Y5V5"/>
<reference evidence="2" key="1">
    <citation type="journal article" date="2023" name="Mol. Phylogenet. Evol.">
        <title>Genome-scale phylogeny and comparative genomics of the fungal order Sordariales.</title>
        <authorList>
            <person name="Hensen N."/>
            <person name="Bonometti L."/>
            <person name="Westerberg I."/>
            <person name="Brannstrom I.O."/>
            <person name="Guillou S."/>
            <person name="Cros-Aarteil S."/>
            <person name="Calhoun S."/>
            <person name="Haridas S."/>
            <person name="Kuo A."/>
            <person name="Mondo S."/>
            <person name="Pangilinan J."/>
            <person name="Riley R."/>
            <person name="LaButti K."/>
            <person name="Andreopoulos B."/>
            <person name="Lipzen A."/>
            <person name="Chen C."/>
            <person name="Yan M."/>
            <person name="Daum C."/>
            <person name="Ng V."/>
            <person name="Clum A."/>
            <person name="Steindorff A."/>
            <person name="Ohm R.A."/>
            <person name="Martin F."/>
            <person name="Silar P."/>
            <person name="Natvig D.O."/>
            <person name="Lalanne C."/>
            <person name="Gautier V."/>
            <person name="Ament-Velasquez S.L."/>
            <person name="Kruys A."/>
            <person name="Hutchinson M.I."/>
            <person name="Powell A.J."/>
            <person name="Barry K."/>
            <person name="Miller A.N."/>
            <person name="Grigoriev I.V."/>
            <person name="Debuchy R."/>
            <person name="Gladieux P."/>
            <person name="Hiltunen Thoren M."/>
            <person name="Johannesson H."/>
        </authorList>
    </citation>
    <scope>NUCLEOTIDE SEQUENCE</scope>
    <source>
        <strain evidence="2">PSN293</strain>
    </source>
</reference>
<evidence type="ECO:0000256" key="1">
    <source>
        <dbReference type="SAM" id="SignalP"/>
    </source>
</evidence>
<keyword evidence="1" id="KW-0732">Signal</keyword>
<dbReference type="EMBL" id="MU858139">
    <property type="protein sequence ID" value="KAK4211850.1"/>
    <property type="molecule type" value="Genomic_DNA"/>
</dbReference>